<proteinExistence type="predicted"/>
<accession>A3BBG4</accession>
<organism evidence="3">
    <name type="scientific">Oryza sativa subsp. japonica</name>
    <name type="common">Rice</name>
    <dbReference type="NCBI Taxonomy" id="39947"/>
    <lineage>
        <taxon>Eukaryota</taxon>
        <taxon>Viridiplantae</taxon>
        <taxon>Streptophyta</taxon>
        <taxon>Embryophyta</taxon>
        <taxon>Tracheophyta</taxon>
        <taxon>Spermatophyta</taxon>
        <taxon>Magnoliopsida</taxon>
        <taxon>Liliopsida</taxon>
        <taxon>Poales</taxon>
        <taxon>Poaceae</taxon>
        <taxon>BOP clade</taxon>
        <taxon>Oryzoideae</taxon>
        <taxon>Oryzeae</taxon>
        <taxon>Oryzinae</taxon>
        <taxon>Oryza</taxon>
        <taxon>Oryza sativa</taxon>
    </lineage>
</organism>
<gene>
    <name evidence="3" type="ORF">OsJ_21247</name>
</gene>
<keyword evidence="1" id="KW-0694">RNA-binding</keyword>
<dbReference type="InterPro" id="IPR004087">
    <property type="entry name" value="KH_dom"/>
</dbReference>
<dbReference type="SMART" id="SM00322">
    <property type="entry name" value="KH"/>
    <property type="match status" value="1"/>
</dbReference>
<dbReference type="Gene3D" id="3.30.1370.10">
    <property type="entry name" value="K Homology domain, type 1"/>
    <property type="match status" value="1"/>
</dbReference>
<reference evidence="3" key="1">
    <citation type="journal article" date="2005" name="PLoS Biol.">
        <title>The genomes of Oryza sativa: a history of duplications.</title>
        <authorList>
            <person name="Yu J."/>
            <person name="Wang J."/>
            <person name="Lin W."/>
            <person name="Li S."/>
            <person name="Li H."/>
            <person name="Zhou J."/>
            <person name="Ni P."/>
            <person name="Dong W."/>
            <person name="Hu S."/>
            <person name="Zeng C."/>
            <person name="Zhang J."/>
            <person name="Zhang Y."/>
            <person name="Li R."/>
            <person name="Xu Z."/>
            <person name="Li S."/>
            <person name="Li X."/>
            <person name="Zheng H."/>
            <person name="Cong L."/>
            <person name="Lin L."/>
            <person name="Yin J."/>
            <person name="Geng J."/>
            <person name="Li G."/>
            <person name="Shi J."/>
            <person name="Liu J."/>
            <person name="Lv H."/>
            <person name="Li J."/>
            <person name="Wang J."/>
            <person name="Deng Y."/>
            <person name="Ran L."/>
            <person name="Shi X."/>
            <person name="Wang X."/>
            <person name="Wu Q."/>
            <person name="Li C."/>
            <person name="Ren X."/>
            <person name="Wang J."/>
            <person name="Wang X."/>
            <person name="Li D."/>
            <person name="Liu D."/>
            <person name="Zhang X."/>
            <person name="Ji Z."/>
            <person name="Zhao W."/>
            <person name="Sun Y."/>
            <person name="Zhang Z."/>
            <person name="Bao J."/>
            <person name="Han Y."/>
            <person name="Dong L."/>
            <person name="Ji J."/>
            <person name="Chen P."/>
            <person name="Wu S."/>
            <person name="Liu J."/>
            <person name="Xiao Y."/>
            <person name="Bu D."/>
            <person name="Tan J."/>
            <person name="Yang L."/>
            <person name="Ye C."/>
            <person name="Zhang J."/>
            <person name="Xu J."/>
            <person name="Zhou Y."/>
            <person name="Yu Y."/>
            <person name="Zhang B."/>
            <person name="Zhuang S."/>
            <person name="Wei H."/>
            <person name="Liu B."/>
            <person name="Lei M."/>
            <person name="Yu H."/>
            <person name="Li Y."/>
            <person name="Xu H."/>
            <person name="Wei S."/>
            <person name="He X."/>
            <person name="Fang L."/>
            <person name="Zhang Z."/>
            <person name="Zhang Y."/>
            <person name="Huang X."/>
            <person name="Su Z."/>
            <person name="Tong W."/>
            <person name="Li J."/>
            <person name="Tong Z."/>
            <person name="Li S."/>
            <person name="Ye J."/>
            <person name="Wang L."/>
            <person name="Fang L."/>
            <person name="Lei T."/>
            <person name="Chen C."/>
            <person name="Chen H."/>
            <person name="Xu Z."/>
            <person name="Li H."/>
            <person name="Huang H."/>
            <person name="Zhang F."/>
            <person name="Xu H."/>
            <person name="Li N."/>
            <person name="Zhao C."/>
            <person name="Li S."/>
            <person name="Dong L."/>
            <person name="Huang Y."/>
            <person name="Li L."/>
            <person name="Xi Y."/>
            <person name="Qi Q."/>
            <person name="Li W."/>
            <person name="Zhang B."/>
            <person name="Hu W."/>
            <person name="Zhang Y."/>
            <person name="Tian X."/>
            <person name="Jiao Y."/>
            <person name="Liang X."/>
            <person name="Jin J."/>
            <person name="Gao L."/>
            <person name="Zheng W."/>
            <person name="Hao B."/>
            <person name="Liu S."/>
            <person name="Wang W."/>
            <person name="Yuan L."/>
            <person name="Cao M."/>
            <person name="McDermott J."/>
            <person name="Samudrala R."/>
            <person name="Wang J."/>
            <person name="Wong G.K."/>
            <person name="Yang H."/>
        </authorList>
    </citation>
    <scope>NUCLEOTIDE SEQUENCE [LARGE SCALE GENOMIC DNA]</scope>
</reference>
<dbReference type="SUPFAM" id="SSF54791">
    <property type="entry name" value="Eukaryotic type KH-domain (KH-domain type I)"/>
    <property type="match status" value="1"/>
</dbReference>
<dbReference type="Proteomes" id="UP000007752">
    <property type="component" value="Chromosome 6"/>
</dbReference>
<dbReference type="PROSITE" id="PS50084">
    <property type="entry name" value="KH_TYPE_1"/>
    <property type="match status" value="1"/>
</dbReference>
<dbReference type="EMBL" id="CM000143">
    <property type="protein sequence ID" value="EAZ36903.1"/>
    <property type="molecule type" value="Genomic_DNA"/>
</dbReference>
<reference evidence="3" key="2">
    <citation type="submission" date="2008-12" db="EMBL/GenBank/DDBJ databases">
        <title>Improved gene annotation of the rice (Oryza sativa) genomes.</title>
        <authorList>
            <person name="Wang J."/>
            <person name="Li R."/>
            <person name="Fan W."/>
            <person name="Huang Q."/>
            <person name="Zhang J."/>
            <person name="Zhou Y."/>
            <person name="Hu Y."/>
            <person name="Zi S."/>
            <person name="Li J."/>
            <person name="Ni P."/>
            <person name="Zheng H."/>
            <person name="Zhang Y."/>
            <person name="Zhao M."/>
            <person name="Hao Q."/>
            <person name="McDermott J."/>
            <person name="Samudrala R."/>
            <person name="Kristiansen K."/>
            <person name="Wong G.K.-S."/>
        </authorList>
    </citation>
    <scope>NUCLEOTIDE SEQUENCE</scope>
</reference>
<evidence type="ECO:0000259" key="2">
    <source>
        <dbReference type="SMART" id="SM00322"/>
    </source>
</evidence>
<dbReference type="GO" id="GO:0003723">
    <property type="term" value="F:RNA binding"/>
    <property type="evidence" value="ECO:0007669"/>
    <property type="project" value="UniProtKB-UniRule"/>
</dbReference>
<protein>
    <recommendedName>
        <fullName evidence="2">K Homology domain-containing protein</fullName>
    </recommendedName>
</protein>
<evidence type="ECO:0000256" key="1">
    <source>
        <dbReference type="PROSITE-ProRule" id="PRU00117"/>
    </source>
</evidence>
<name>A3BBG4_ORYSJ</name>
<dbReference type="InterPro" id="IPR036612">
    <property type="entry name" value="KH_dom_type_1_sf"/>
</dbReference>
<sequence>MDSGGGANMSFEQGSNINDDMRQSAAKRFAVPLVTRSTLEVVIPKSAVASLTMRAGSKLAQISEMSGATVTLADERPDAIEKVVRISGTPEQADKAQSLLQGFILSIQDDIPSG</sequence>
<feature type="domain" description="K Homology" evidence="2">
    <location>
        <begin position="35"/>
        <end position="105"/>
    </location>
</feature>
<evidence type="ECO:0000313" key="3">
    <source>
        <dbReference type="EMBL" id="EAZ36903.1"/>
    </source>
</evidence>
<dbReference type="Pfam" id="PF00013">
    <property type="entry name" value="KH_1"/>
    <property type="match status" value="1"/>
</dbReference>
<dbReference type="AlphaFoldDB" id="A3BBG4"/>
<dbReference type="InterPro" id="IPR004088">
    <property type="entry name" value="KH_dom_type_1"/>
</dbReference>